<comment type="caution">
    <text evidence="1">The sequence shown here is derived from an EMBL/GenBank/DDBJ whole genome shotgun (WGS) entry which is preliminary data.</text>
</comment>
<name>A0ABS4GY06_9BACL</name>
<organism evidence="1 2">
    <name type="scientific">Paenibacillus sediminis</name>
    <dbReference type="NCBI Taxonomy" id="664909"/>
    <lineage>
        <taxon>Bacteria</taxon>
        <taxon>Bacillati</taxon>
        <taxon>Bacillota</taxon>
        <taxon>Bacilli</taxon>
        <taxon>Bacillales</taxon>
        <taxon>Paenibacillaceae</taxon>
        <taxon>Paenibacillus</taxon>
    </lineage>
</organism>
<dbReference type="EMBL" id="JAGGKP010000001">
    <property type="protein sequence ID" value="MBP1935143.1"/>
    <property type="molecule type" value="Genomic_DNA"/>
</dbReference>
<dbReference type="RefSeq" id="WP_209844164.1">
    <property type="nucleotide sequence ID" value="NZ_CBCRVE010000001.1"/>
</dbReference>
<gene>
    <name evidence="1" type="ORF">J2Z20_000004</name>
</gene>
<evidence type="ECO:0000313" key="1">
    <source>
        <dbReference type="EMBL" id="MBP1935143.1"/>
    </source>
</evidence>
<sequence length="107" mass="11665">MPEAVCTYYAGNHRIYAQGFAFLCDENYNRIYWDGDVGLYKCKCGDRFLCEGSPEAGTIIGKYATEGAILGAATVSGVGVLRINSKLIYETTARSLPGFTFYPGNPN</sequence>
<protein>
    <submittedName>
        <fullName evidence="1">Uncharacterized protein</fullName>
    </submittedName>
</protein>
<proteinExistence type="predicted"/>
<accession>A0ABS4GY06</accession>
<reference evidence="1 2" key="1">
    <citation type="submission" date="2021-03" db="EMBL/GenBank/DDBJ databases">
        <title>Genomic Encyclopedia of Type Strains, Phase IV (KMG-IV): sequencing the most valuable type-strain genomes for metagenomic binning, comparative biology and taxonomic classification.</title>
        <authorList>
            <person name="Goeker M."/>
        </authorList>
    </citation>
    <scope>NUCLEOTIDE SEQUENCE [LARGE SCALE GENOMIC DNA]</scope>
    <source>
        <strain evidence="1 2">DSM 23491</strain>
    </source>
</reference>
<keyword evidence="2" id="KW-1185">Reference proteome</keyword>
<dbReference type="Proteomes" id="UP001519273">
    <property type="component" value="Unassembled WGS sequence"/>
</dbReference>
<evidence type="ECO:0000313" key="2">
    <source>
        <dbReference type="Proteomes" id="UP001519273"/>
    </source>
</evidence>